<name>A0AA35SYZ1_GEOBA</name>
<evidence type="ECO:0000256" key="1">
    <source>
        <dbReference type="SAM" id="Phobius"/>
    </source>
</evidence>
<accession>A0AA35SYZ1</accession>
<proteinExistence type="predicted"/>
<reference evidence="2" key="1">
    <citation type="submission" date="2023-03" db="EMBL/GenBank/DDBJ databases">
        <authorList>
            <person name="Steffen K."/>
            <person name="Cardenas P."/>
        </authorList>
    </citation>
    <scope>NUCLEOTIDE SEQUENCE</scope>
</reference>
<keyword evidence="3" id="KW-1185">Reference proteome</keyword>
<keyword evidence="1" id="KW-0812">Transmembrane</keyword>
<dbReference type="EMBL" id="CASHTH010002966">
    <property type="protein sequence ID" value="CAI8037897.1"/>
    <property type="molecule type" value="Genomic_DNA"/>
</dbReference>
<evidence type="ECO:0000313" key="2">
    <source>
        <dbReference type="EMBL" id="CAI8037897.1"/>
    </source>
</evidence>
<protein>
    <submittedName>
        <fullName evidence="2">Uncharacterized protein</fullName>
    </submittedName>
</protein>
<comment type="caution">
    <text evidence="2">The sequence shown here is derived from an EMBL/GenBank/DDBJ whole genome shotgun (WGS) entry which is preliminary data.</text>
</comment>
<gene>
    <name evidence="2" type="ORF">GBAR_LOCUS21168</name>
</gene>
<dbReference type="Proteomes" id="UP001174909">
    <property type="component" value="Unassembled WGS sequence"/>
</dbReference>
<feature type="transmembrane region" description="Helical" evidence="1">
    <location>
        <begin position="37"/>
        <end position="61"/>
    </location>
</feature>
<keyword evidence="1" id="KW-0472">Membrane</keyword>
<evidence type="ECO:0000313" key="3">
    <source>
        <dbReference type="Proteomes" id="UP001174909"/>
    </source>
</evidence>
<dbReference type="AlphaFoldDB" id="A0AA35SYZ1"/>
<keyword evidence="1" id="KW-1133">Transmembrane helix</keyword>
<sequence length="74" mass="7803">MGHMGRKCIITNAIDFPSVTSNPAESNNTAAIVGSTISVIVLLLLLGVVVFFIWVSSIIFVGNTLLSLSLSLLI</sequence>
<organism evidence="2 3">
    <name type="scientific">Geodia barretti</name>
    <name type="common">Barrett's horny sponge</name>
    <dbReference type="NCBI Taxonomy" id="519541"/>
    <lineage>
        <taxon>Eukaryota</taxon>
        <taxon>Metazoa</taxon>
        <taxon>Porifera</taxon>
        <taxon>Demospongiae</taxon>
        <taxon>Heteroscleromorpha</taxon>
        <taxon>Tetractinellida</taxon>
        <taxon>Astrophorina</taxon>
        <taxon>Geodiidae</taxon>
        <taxon>Geodia</taxon>
    </lineage>
</organism>